<proteinExistence type="predicted"/>
<accession>A0AAV2CXG9</accession>
<organism evidence="1 2">
    <name type="scientific">Linum trigynum</name>
    <dbReference type="NCBI Taxonomy" id="586398"/>
    <lineage>
        <taxon>Eukaryota</taxon>
        <taxon>Viridiplantae</taxon>
        <taxon>Streptophyta</taxon>
        <taxon>Embryophyta</taxon>
        <taxon>Tracheophyta</taxon>
        <taxon>Spermatophyta</taxon>
        <taxon>Magnoliopsida</taxon>
        <taxon>eudicotyledons</taxon>
        <taxon>Gunneridae</taxon>
        <taxon>Pentapetalae</taxon>
        <taxon>rosids</taxon>
        <taxon>fabids</taxon>
        <taxon>Malpighiales</taxon>
        <taxon>Linaceae</taxon>
        <taxon>Linum</taxon>
    </lineage>
</organism>
<evidence type="ECO:0000313" key="2">
    <source>
        <dbReference type="Proteomes" id="UP001497516"/>
    </source>
</evidence>
<keyword evidence="2" id="KW-1185">Reference proteome</keyword>
<name>A0AAV2CXG9_9ROSI</name>
<dbReference type="Proteomes" id="UP001497516">
    <property type="component" value="Chromosome 10"/>
</dbReference>
<protein>
    <submittedName>
        <fullName evidence="1">Uncharacterized protein</fullName>
    </submittedName>
</protein>
<dbReference type="AlphaFoldDB" id="A0AAV2CXG9"/>
<gene>
    <name evidence="1" type="ORF">LTRI10_LOCUS8639</name>
</gene>
<evidence type="ECO:0000313" key="1">
    <source>
        <dbReference type="EMBL" id="CAL1361255.1"/>
    </source>
</evidence>
<reference evidence="1 2" key="1">
    <citation type="submission" date="2024-04" db="EMBL/GenBank/DDBJ databases">
        <authorList>
            <person name="Fracassetti M."/>
        </authorList>
    </citation>
    <scope>NUCLEOTIDE SEQUENCE [LARGE SCALE GENOMIC DNA]</scope>
</reference>
<dbReference type="EMBL" id="OZ034814">
    <property type="protein sequence ID" value="CAL1361255.1"/>
    <property type="molecule type" value="Genomic_DNA"/>
</dbReference>
<sequence>MPRSISSSFSLLYSLGRDILLHSIHDALLMALCQTPFLPLPHCMQGLVVPSSNPRIALACSQVLCSHDVANFSVVFSVVSSSVLLSRYGGLSMLLLTSR</sequence>